<dbReference type="GO" id="GO:0044718">
    <property type="term" value="P:siderophore transmembrane transport"/>
    <property type="evidence" value="ECO:0007669"/>
    <property type="project" value="TreeGrafter"/>
</dbReference>
<dbReference type="PANTHER" id="PTHR30069:SF49">
    <property type="entry name" value="OUTER MEMBRANE PROTEIN C"/>
    <property type="match status" value="1"/>
</dbReference>
<evidence type="ECO:0000256" key="7">
    <source>
        <dbReference type="ARBA" id="ARBA00023136"/>
    </source>
</evidence>
<keyword evidence="16" id="KW-1185">Reference proteome</keyword>
<dbReference type="Gene3D" id="2.170.130.10">
    <property type="entry name" value="TonB-dependent receptor, plug domain"/>
    <property type="match status" value="1"/>
</dbReference>
<gene>
    <name evidence="15" type="ORF">A6A04_10330</name>
</gene>
<dbReference type="GO" id="GO:0015344">
    <property type="term" value="F:siderophore uptake transmembrane transporter activity"/>
    <property type="evidence" value="ECO:0007669"/>
    <property type="project" value="TreeGrafter"/>
</dbReference>
<accession>A0A178MZH0</accession>
<keyword evidence="7 9" id="KW-0472">Membrane</keyword>
<organism evidence="15 16">
    <name type="scientific">Paramagnetospirillum marisnigri</name>
    <dbReference type="NCBI Taxonomy" id="1285242"/>
    <lineage>
        <taxon>Bacteria</taxon>
        <taxon>Pseudomonadati</taxon>
        <taxon>Pseudomonadota</taxon>
        <taxon>Alphaproteobacteria</taxon>
        <taxon>Rhodospirillales</taxon>
        <taxon>Magnetospirillaceae</taxon>
        <taxon>Paramagnetospirillum</taxon>
    </lineage>
</organism>
<dbReference type="InterPro" id="IPR000531">
    <property type="entry name" value="Beta-barrel_TonB"/>
</dbReference>
<dbReference type="GO" id="GO:0009279">
    <property type="term" value="C:cell outer membrane"/>
    <property type="evidence" value="ECO:0007669"/>
    <property type="project" value="UniProtKB-SubCell"/>
</dbReference>
<keyword evidence="8 9" id="KW-0998">Cell outer membrane</keyword>
<evidence type="ECO:0000256" key="12">
    <source>
        <dbReference type="SAM" id="SignalP"/>
    </source>
</evidence>
<comment type="subcellular location">
    <subcellularLocation>
        <location evidence="1 9">Cell outer membrane</location>
        <topology evidence="1 9">Multi-pass membrane protein</topology>
    </subcellularLocation>
</comment>
<proteinExistence type="inferred from homology"/>
<evidence type="ECO:0000256" key="4">
    <source>
        <dbReference type="ARBA" id="ARBA00022692"/>
    </source>
</evidence>
<evidence type="ECO:0000313" key="16">
    <source>
        <dbReference type="Proteomes" id="UP000078428"/>
    </source>
</evidence>
<comment type="similarity">
    <text evidence="9 11">Belongs to the TonB-dependent receptor family.</text>
</comment>
<dbReference type="Pfam" id="PF07715">
    <property type="entry name" value="Plug"/>
    <property type="match status" value="1"/>
</dbReference>
<dbReference type="InterPro" id="IPR012910">
    <property type="entry name" value="Plug_dom"/>
</dbReference>
<dbReference type="InterPro" id="IPR039426">
    <property type="entry name" value="TonB-dep_rcpt-like"/>
</dbReference>
<evidence type="ECO:0000259" key="13">
    <source>
        <dbReference type="Pfam" id="PF00593"/>
    </source>
</evidence>
<evidence type="ECO:0000256" key="11">
    <source>
        <dbReference type="RuleBase" id="RU003357"/>
    </source>
</evidence>
<evidence type="ECO:0000313" key="15">
    <source>
        <dbReference type="EMBL" id="OAN55953.1"/>
    </source>
</evidence>
<evidence type="ECO:0000256" key="8">
    <source>
        <dbReference type="ARBA" id="ARBA00023237"/>
    </source>
</evidence>
<dbReference type="Pfam" id="PF00593">
    <property type="entry name" value="TonB_dep_Rec_b-barrel"/>
    <property type="match status" value="1"/>
</dbReference>
<evidence type="ECO:0000256" key="3">
    <source>
        <dbReference type="ARBA" id="ARBA00022452"/>
    </source>
</evidence>
<sequence length="713" mass="77457">MNYTTSALALAAGLTAAALPAAAQTATPLPPIQVETVGDMALPPTEATVFAPELYRKRAGATDSTSLIQDVPGVDFYTGGGVSALPTIHGLGDDRIKITVDGMQLTSACPNHMNPALSYIDPSRISVLDVWTGLSPVSAGGDNIGGSIVVKSLPPVFAPAGKAFHTEGQVSAFYRSVNDGFGTSAALTAANETFSLGYNGSLVKGRDYYAGGEDHKAVHATLYESRNHAVTLAARSERHLVALQGGVQQIPKEGFANQRMDLTGNIGRFVNGRWEGEFDWGKVEAKAYWQLVQHSMDMIAGEKPGTMPMKTKGTDLGYSVKAEIPAFKTHTFRIGNELHSFRLDDWWPPVKGSAMMAPDSFKNINDGRRDRIGTFVEWENKWTPEWTTQLGLRNDTVIMNTGNVNSYGCGAMMCGTEDAAAAAFNSRDRSRVDYNFDMTALVRFEPTTQSTNELGYARKSRSPSLYERYSWGVNSMDAYMNNWFGDANGYVGDMNLKPEVAHTVSASIGLHDAAKSDWSAKVTPYATYVVDYIGVNYDSVVTSSNSAFPLLRLANHDALLYGVDVSGSTTLLKDESYGKVRLWGVLGWVHGETVNTGKSLYHMMPINAKTTLEHSIGGWRSALELALVGAKSQVDNLRREPKTPGYALLNIRSGYDWESVSLNLGIDNLFDKRYYHPLGGVDYADWRYNNQAGQVGALPAPGRSFNAGVTVKF</sequence>
<name>A0A178MZH0_9PROT</name>
<dbReference type="Gene3D" id="2.40.170.20">
    <property type="entry name" value="TonB-dependent receptor, beta-barrel domain"/>
    <property type="match status" value="1"/>
</dbReference>
<keyword evidence="5 12" id="KW-0732">Signal</keyword>
<evidence type="ECO:0000256" key="1">
    <source>
        <dbReference type="ARBA" id="ARBA00004571"/>
    </source>
</evidence>
<feature type="chain" id="PRO_5008092421" evidence="12">
    <location>
        <begin position="24"/>
        <end position="713"/>
    </location>
</feature>
<feature type="domain" description="TonB-dependent receptor-like beta-barrel" evidence="13">
    <location>
        <begin position="270"/>
        <end position="669"/>
    </location>
</feature>
<dbReference type="InterPro" id="IPR036942">
    <property type="entry name" value="Beta-barrel_TonB_sf"/>
</dbReference>
<evidence type="ECO:0000256" key="2">
    <source>
        <dbReference type="ARBA" id="ARBA00022448"/>
    </source>
</evidence>
<evidence type="ECO:0000256" key="6">
    <source>
        <dbReference type="ARBA" id="ARBA00023077"/>
    </source>
</evidence>
<keyword evidence="3 9" id="KW-1134">Transmembrane beta strand</keyword>
<dbReference type="InterPro" id="IPR037066">
    <property type="entry name" value="Plug_dom_sf"/>
</dbReference>
<keyword evidence="4 9" id="KW-0812">Transmembrane</keyword>
<feature type="domain" description="TonB-dependent receptor plug" evidence="14">
    <location>
        <begin position="46"/>
        <end position="146"/>
    </location>
</feature>
<evidence type="ECO:0000256" key="10">
    <source>
        <dbReference type="PROSITE-ProRule" id="PRU10144"/>
    </source>
</evidence>
<dbReference type="EMBL" id="LWQT01000010">
    <property type="protein sequence ID" value="OAN55953.1"/>
    <property type="molecule type" value="Genomic_DNA"/>
</dbReference>
<dbReference type="PANTHER" id="PTHR30069">
    <property type="entry name" value="TONB-DEPENDENT OUTER MEMBRANE RECEPTOR"/>
    <property type="match status" value="1"/>
</dbReference>
<keyword evidence="6 11" id="KW-0798">TonB box</keyword>
<dbReference type="InterPro" id="IPR010917">
    <property type="entry name" value="TonB_rcpt_CS"/>
</dbReference>
<evidence type="ECO:0000256" key="9">
    <source>
        <dbReference type="PROSITE-ProRule" id="PRU01360"/>
    </source>
</evidence>
<evidence type="ECO:0000259" key="14">
    <source>
        <dbReference type="Pfam" id="PF07715"/>
    </source>
</evidence>
<dbReference type="SUPFAM" id="SSF56935">
    <property type="entry name" value="Porins"/>
    <property type="match status" value="1"/>
</dbReference>
<protein>
    <submittedName>
        <fullName evidence="15">TonB-dependent receptor</fullName>
    </submittedName>
</protein>
<dbReference type="AlphaFoldDB" id="A0A178MZH0"/>
<feature type="signal peptide" evidence="12">
    <location>
        <begin position="1"/>
        <end position="23"/>
    </location>
</feature>
<reference evidence="15 16" key="1">
    <citation type="submission" date="2016-04" db="EMBL/GenBank/DDBJ databases">
        <title>Draft genome sequence of freshwater magnetotactic bacteria Magnetospirillum marisnigri SP-1 and Magnetospirillum moscoviense BB-1.</title>
        <authorList>
            <person name="Koziaeva V."/>
            <person name="Dziuba M.V."/>
            <person name="Ivanov T.M."/>
            <person name="Kuznetsov B."/>
            <person name="Grouzdev D.S."/>
        </authorList>
    </citation>
    <scope>NUCLEOTIDE SEQUENCE [LARGE SCALE GENOMIC DNA]</scope>
    <source>
        <strain evidence="15 16">SP-1</strain>
    </source>
</reference>
<dbReference type="PROSITE" id="PS01156">
    <property type="entry name" value="TONB_DEPENDENT_REC_2"/>
    <property type="match status" value="1"/>
</dbReference>
<evidence type="ECO:0000256" key="5">
    <source>
        <dbReference type="ARBA" id="ARBA00022729"/>
    </source>
</evidence>
<comment type="caution">
    <text evidence="15">The sequence shown here is derived from an EMBL/GenBank/DDBJ whole genome shotgun (WGS) entry which is preliminary data.</text>
</comment>
<keyword evidence="15" id="KW-0675">Receptor</keyword>
<dbReference type="STRING" id="1285242.A6A04_10330"/>
<dbReference type="PROSITE" id="PS52016">
    <property type="entry name" value="TONB_DEPENDENT_REC_3"/>
    <property type="match status" value="1"/>
</dbReference>
<keyword evidence="2 9" id="KW-0813">Transport</keyword>
<feature type="short sequence motif" description="TonB C-terminal box" evidence="10">
    <location>
        <begin position="696"/>
        <end position="713"/>
    </location>
</feature>
<dbReference type="Proteomes" id="UP000078428">
    <property type="component" value="Unassembled WGS sequence"/>
</dbReference>